<dbReference type="GO" id="GO:0009073">
    <property type="term" value="P:aromatic amino acid family biosynthetic process"/>
    <property type="evidence" value="ECO:0007669"/>
    <property type="project" value="UniProtKB-KW"/>
</dbReference>
<feature type="binding site" evidence="7">
    <location>
        <position position="143"/>
    </location>
    <ligand>
        <name>substrate</name>
    </ligand>
</feature>
<keyword evidence="9" id="KW-1185">Reference proteome</keyword>
<dbReference type="eggNOG" id="COG0703">
    <property type="taxonomic scope" value="Bacteria"/>
</dbReference>
<feature type="binding site" evidence="7">
    <location>
        <position position="120"/>
    </location>
    <ligand>
        <name>ATP</name>
        <dbReference type="ChEBI" id="CHEBI:30616"/>
    </ligand>
</feature>
<dbReference type="CDD" id="cd00464">
    <property type="entry name" value="SK"/>
    <property type="match status" value="1"/>
</dbReference>
<keyword evidence="5 7" id="KW-0067">ATP-binding</keyword>
<comment type="subunit">
    <text evidence="7">Monomer.</text>
</comment>
<dbReference type="InterPro" id="IPR031322">
    <property type="entry name" value="Shikimate/glucono_kinase"/>
</dbReference>
<dbReference type="SUPFAM" id="SSF52540">
    <property type="entry name" value="P-loop containing nucleoside triphosphate hydrolases"/>
    <property type="match status" value="1"/>
</dbReference>
<dbReference type="PANTHER" id="PTHR21087:SF16">
    <property type="entry name" value="SHIKIMATE KINASE 1, CHLOROPLASTIC"/>
    <property type="match status" value="1"/>
</dbReference>
<evidence type="ECO:0000256" key="6">
    <source>
        <dbReference type="ARBA" id="ARBA00023141"/>
    </source>
</evidence>
<name>H2C073_GILLR</name>
<comment type="cofactor">
    <cofactor evidence="7">
        <name>Mg(2+)</name>
        <dbReference type="ChEBI" id="CHEBI:18420"/>
    </cofactor>
    <text evidence="7">Binds 1 Mg(2+) ion per subunit.</text>
</comment>
<reference evidence="9" key="1">
    <citation type="journal article" date="2012" name="Stand. Genomic Sci.">
        <title>Genome sequence of the Antarctic rhodopsins-containing flavobacterium Gillisia limnaea type strain (R-8282(T)).</title>
        <authorList>
            <person name="Riedel T."/>
            <person name="Held B."/>
            <person name="Nolan M."/>
            <person name="Lucas S."/>
            <person name="Lapidus A."/>
            <person name="Tice H."/>
            <person name="Del Rio T.G."/>
            <person name="Cheng J.F."/>
            <person name="Han C."/>
            <person name="Tapia R."/>
            <person name="Goodwin L.A."/>
            <person name="Pitluck S."/>
            <person name="Liolios K."/>
            <person name="Mavromatis K."/>
            <person name="Pagani I."/>
            <person name="Ivanova N."/>
            <person name="Mikhailova N."/>
            <person name="Pati A."/>
            <person name="Chen A."/>
            <person name="Palaniappan K."/>
            <person name="Land M."/>
            <person name="Rohde M."/>
            <person name="Tindall B.J."/>
            <person name="Detter J.C."/>
            <person name="Goker M."/>
            <person name="Bristow J."/>
            <person name="Eisen J.A."/>
            <person name="Markowitz V."/>
            <person name="Hugenholtz P."/>
            <person name="Kyrpides N.C."/>
            <person name="Klenk H.P."/>
            <person name="Woyke T."/>
        </authorList>
    </citation>
    <scope>NUCLEOTIDE SEQUENCE [LARGE SCALE GENOMIC DNA]</scope>
    <source>
        <strain evidence="9">DSM 15749 / LMG 21470 / R-8282</strain>
    </source>
</reference>
<dbReference type="UniPathway" id="UPA00053">
    <property type="reaction ID" value="UER00088"/>
</dbReference>
<comment type="caution">
    <text evidence="7">Lacks conserved residue(s) required for the propagation of feature annotation.</text>
</comment>
<dbReference type="InterPro" id="IPR000623">
    <property type="entry name" value="Shikimate_kinase/TSH1"/>
</dbReference>
<keyword evidence="2 7" id="KW-0808">Transferase</keyword>
<keyword evidence="7" id="KW-0963">Cytoplasm</keyword>
<evidence type="ECO:0000256" key="3">
    <source>
        <dbReference type="ARBA" id="ARBA00022741"/>
    </source>
</evidence>
<comment type="function">
    <text evidence="7">Catalyzes the specific phosphorylation of the 3-hydroxyl group of shikimic acid using ATP as a cosubstrate.</text>
</comment>
<dbReference type="HAMAP" id="MF_00109">
    <property type="entry name" value="Shikimate_kinase"/>
    <property type="match status" value="1"/>
</dbReference>
<evidence type="ECO:0000256" key="7">
    <source>
        <dbReference type="HAMAP-Rule" id="MF_00109"/>
    </source>
</evidence>
<comment type="similarity">
    <text evidence="7">Belongs to the shikimate kinase family.</text>
</comment>
<dbReference type="EMBL" id="JH594606">
    <property type="protein sequence ID" value="EHQ03489.1"/>
    <property type="molecule type" value="Genomic_DNA"/>
</dbReference>
<evidence type="ECO:0000256" key="2">
    <source>
        <dbReference type="ARBA" id="ARBA00022679"/>
    </source>
</evidence>
<gene>
    <name evidence="7" type="primary">aroK</name>
    <name evidence="8" type="ORF">Gilli_2877</name>
</gene>
<dbReference type="AlphaFoldDB" id="H2C073"/>
<dbReference type="Gene3D" id="3.40.50.300">
    <property type="entry name" value="P-loop containing nucleotide triphosphate hydrolases"/>
    <property type="match status" value="1"/>
</dbReference>
<dbReference type="PANTHER" id="PTHR21087">
    <property type="entry name" value="SHIKIMATE KINASE"/>
    <property type="match status" value="1"/>
</dbReference>
<dbReference type="GO" id="GO:0005829">
    <property type="term" value="C:cytosol"/>
    <property type="evidence" value="ECO:0007669"/>
    <property type="project" value="TreeGrafter"/>
</dbReference>
<comment type="subcellular location">
    <subcellularLocation>
        <location evidence="7">Cytoplasm</location>
    </subcellularLocation>
</comment>
<dbReference type="EC" id="2.7.1.71" evidence="7"/>
<organism evidence="8 9">
    <name type="scientific">Gillisia limnaea (strain DSM 15749 / LMG 21470 / R-8282)</name>
    <dbReference type="NCBI Taxonomy" id="865937"/>
    <lineage>
        <taxon>Bacteria</taxon>
        <taxon>Pseudomonadati</taxon>
        <taxon>Bacteroidota</taxon>
        <taxon>Flavobacteriia</taxon>
        <taxon>Flavobacteriales</taxon>
        <taxon>Flavobacteriaceae</taxon>
        <taxon>Gillisia</taxon>
    </lineage>
</organism>
<dbReference type="GO" id="GO:0000287">
    <property type="term" value="F:magnesium ion binding"/>
    <property type="evidence" value="ECO:0007669"/>
    <property type="project" value="UniProtKB-UniRule"/>
</dbReference>
<comment type="catalytic activity">
    <reaction evidence="7">
        <text>shikimate + ATP = 3-phosphoshikimate + ADP + H(+)</text>
        <dbReference type="Rhea" id="RHEA:13121"/>
        <dbReference type="ChEBI" id="CHEBI:15378"/>
        <dbReference type="ChEBI" id="CHEBI:30616"/>
        <dbReference type="ChEBI" id="CHEBI:36208"/>
        <dbReference type="ChEBI" id="CHEBI:145989"/>
        <dbReference type="ChEBI" id="CHEBI:456216"/>
        <dbReference type="EC" id="2.7.1.71"/>
    </reaction>
</comment>
<protein>
    <recommendedName>
        <fullName evidence="7">Shikimate kinase</fullName>
        <shortName evidence="7">SK</shortName>
        <ecNumber evidence="7">2.7.1.71</ecNumber>
    </recommendedName>
</protein>
<dbReference type="GO" id="GO:0009423">
    <property type="term" value="P:chorismate biosynthetic process"/>
    <property type="evidence" value="ECO:0007669"/>
    <property type="project" value="UniProtKB-UniRule"/>
</dbReference>
<comment type="pathway">
    <text evidence="7">Metabolic intermediate biosynthesis; chorismate biosynthesis; chorismate from D-erythrose 4-phosphate and phosphoenolpyruvate: step 5/7.</text>
</comment>
<dbReference type="Pfam" id="PF01202">
    <property type="entry name" value="SKI"/>
    <property type="match status" value="1"/>
</dbReference>
<dbReference type="GO" id="GO:0005524">
    <property type="term" value="F:ATP binding"/>
    <property type="evidence" value="ECO:0007669"/>
    <property type="project" value="UniProtKB-UniRule"/>
</dbReference>
<evidence type="ECO:0000256" key="5">
    <source>
        <dbReference type="ARBA" id="ARBA00022840"/>
    </source>
</evidence>
<accession>H2C073</accession>
<proteinExistence type="inferred from homology"/>
<sequence length="173" mass="19788">MKIFLCGYMGSGKSVVAKRLAEKLKFPLIDIDDQIALIEHKSIPEIFKSRGELFFRKRENQVLQDVLEDPASLLISLGGGTPCYANNLEMILNGKDSVLIYLKASVGFLTNRLASEKDTRPLISHLKSDEDLEDFIRKHLFERSYYYNQAHWKIPVEGKDIDSIVDEIIENLK</sequence>
<dbReference type="RefSeq" id="WP_006989795.1">
    <property type="nucleotide sequence ID" value="NZ_JH594606.1"/>
</dbReference>
<dbReference type="Proteomes" id="UP000003844">
    <property type="component" value="Unassembled WGS sequence"/>
</dbReference>
<feature type="binding site" evidence="7">
    <location>
        <position position="79"/>
    </location>
    <ligand>
        <name>substrate</name>
    </ligand>
</feature>
<keyword evidence="3 7" id="KW-0547">Nucleotide-binding</keyword>
<dbReference type="GO" id="GO:0004765">
    <property type="term" value="F:shikimate kinase activity"/>
    <property type="evidence" value="ECO:0007669"/>
    <property type="project" value="UniProtKB-UniRule"/>
</dbReference>
<keyword evidence="6 7" id="KW-0057">Aromatic amino acid biosynthesis</keyword>
<dbReference type="STRING" id="865937.Gilli_2877"/>
<keyword evidence="7" id="KW-0479">Metal-binding</keyword>
<evidence type="ECO:0000256" key="1">
    <source>
        <dbReference type="ARBA" id="ARBA00022605"/>
    </source>
</evidence>
<feature type="binding site" evidence="7">
    <location>
        <position position="56"/>
    </location>
    <ligand>
        <name>substrate</name>
    </ligand>
</feature>
<feature type="binding site" evidence="7">
    <location>
        <position position="32"/>
    </location>
    <ligand>
        <name>substrate</name>
    </ligand>
</feature>
<keyword evidence="7" id="KW-0460">Magnesium</keyword>
<keyword evidence="4 7" id="KW-0418">Kinase</keyword>
<dbReference type="InterPro" id="IPR027417">
    <property type="entry name" value="P-loop_NTPase"/>
</dbReference>
<evidence type="ECO:0000313" key="9">
    <source>
        <dbReference type="Proteomes" id="UP000003844"/>
    </source>
</evidence>
<dbReference type="HOGENOM" id="CLU_057607_4_0_10"/>
<keyword evidence="1 7" id="KW-0028">Amino-acid biosynthesis</keyword>
<evidence type="ECO:0000256" key="4">
    <source>
        <dbReference type="ARBA" id="ARBA00022777"/>
    </source>
</evidence>
<dbReference type="GO" id="GO:0008652">
    <property type="term" value="P:amino acid biosynthetic process"/>
    <property type="evidence" value="ECO:0007669"/>
    <property type="project" value="UniProtKB-KW"/>
</dbReference>
<dbReference type="PRINTS" id="PR01100">
    <property type="entry name" value="SHIKIMTKNASE"/>
</dbReference>
<evidence type="ECO:0000313" key="8">
    <source>
        <dbReference type="EMBL" id="EHQ03489.1"/>
    </source>
</evidence>
<feature type="binding site" evidence="7">
    <location>
        <begin position="10"/>
        <end position="15"/>
    </location>
    <ligand>
        <name>ATP</name>
        <dbReference type="ChEBI" id="CHEBI:30616"/>
    </ligand>
</feature>
<feature type="binding site" evidence="7">
    <location>
        <position position="14"/>
    </location>
    <ligand>
        <name>Mg(2+)</name>
        <dbReference type="ChEBI" id="CHEBI:18420"/>
    </ligand>
</feature>